<reference evidence="1 2" key="1">
    <citation type="submission" date="2018-10" db="EMBL/GenBank/DDBJ databases">
        <title>Genomic Encyclopedia of Type Strains, Phase IV (KMG-IV): sequencing the most valuable type-strain genomes for metagenomic binning, comparative biology and taxonomic classification.</title>
        <authorList>
            <person name="Goeker M."/>
        </authorList>
    </citation>
    <scope>NUCLEOTIDE SEQUENCE [LARGE SCALE GENOMIC DNA]</scope>
    <source>
        <strain evidence="1 2">DSM 23229</strain>
    </source>
</reference>
<dbReference type="RefSeq" id="WP_121171091.1">
    <property type="nucleotide sequence ID" value="NZ_RBIN01000002.1"/>
</dbReference>
<dbReference type="OrthoDB" id="5401788at2"/>
<dbReference type="Gene3D" id="3.10.620.30">
    <property type="match status" value="1"/>
</dbReference>
<proteinExistence type="predicted"/>
<dbReference type="PANTHER" id="PTHR39327">
    <property type="match status" value="1"/>
</dbReference>
<dbReference type="InterPro" id="IPR010319">
    <property type="entry name" value="Transglutaminase-like_Cys_pept"/>
</dbReference>
<sequence length="214" mass="23845">MRGLLQSLLLLSACRWTAPAGGLLLVALLAVAAPAAAFTFWDDDSASAITLSRRDFVAEAARRSGLEQLAYVNRVINNAARQTPDRRDEWKGFDRLTRDNAGDCEDFALAKYQILLQAGMAADRLDLMAARDRLTPSYHAVLRYRRDDGSHLILDNLTPLILPASARSDLTPIVTFDQQHAARYRKGTFEAVDPSRVVLGDARLSERMQRLLDY</sequence>
<evidence type="ECO:0000313" key="2">
    <source>
        <dbReference type="Proteomes" id="UP000281975"/>
    </source>
</evidence>
<evidence type="ECO:0000313" key="1">
    <source>
        <dbReference type="EMBL" id="RKR06571.1"/>
    </source>
</evidence>
<dbReference type="EMBL" id="RBIN01000002">
    <property type="protein sequence ID" value="RKR06571.1"/>
    <property type="molecule type" value="Genomic_DNA"/>
</dbReference>
<dbReference type="Proteomes" id="UP000281975">
    <property type="component" value="Unassembled WGS sequence"/>
</dbReference>
<dbReference type="AlphaFoldDB" id="A0A420WZ03"/>
<gene>
    <name evidence="1" type="ORF">C7446_0552</name>
</gene>
<name>A0A420WZ03_9GAMM</name>
<comment type="caution">
    <text evidence="1">The sequence shown here is derived from an EMBL/GenBank/DDBJ whole genome shotgun (WGS) entry which is preliminary data.</text>
</comment>
<keyword evidence="2" id="KW-1185">Reference proteome</keyword>
<dbReference type="Pfam" id="PF06035">
    <property type="entry name" value="Peptidase_C93"/>
    <property type="match status" value="1"/>
</dbReference>
<protein>
    <submittedName>
        <fullName evidence="1">Putative transglutaminase-like cysteine proteinase</fullName>
    </submittedName>
</protein>
<accession>A0A420WZ03</accession>
<organism evidence="1 2">
    <name type="scientific">Kushneria sinocarnis</name>
    <dbReference type="NCBI Taxonomy" id="595502"/>
    <lineage>
        <taxon>Bacteria</taxon>
        <taxon>Pseudomonadati</taxon>
        <taxon>Pseudomonadota</taxon>
        <taxon>Gammaproteobacteria</taxon>
        <taxon>Oceanospirillales</taxon>
        <taxon>Halomonadaceae</taxon>
        <taxon>Kushneria</taxon>
    </lineage>
</organism>
<dbReference type="PANTHER" id="PTHR39327:SF1">
    <property type="entry name" value="BLR5470 PROTEIN"/>
    <property type="match status" value="1"/>
</dbReference>